<protein>
    <recommendedName>
        <fullName evidence="4">DUF4920 domain-containing protein</fullName>
    </recommendedName>
</protein>
<dbReference type="InterPro" id="IPR032577">
    <property type="entry name" value="DUF4920"/>
</dbReference>
<proteinExistence type="predicted"/>
<name>A0A1N6DXJ2_9BACT</name>
<evidence type="ECO:0008006" key="4">
    <source>
        <dbReference type="Google" id="ProtNLM"/>
    </source>
</evidence>
<evidence type="ECO:0000256" key="1">
    <source>
        <dbReference type="SAM" id="SignalP"/>
    </source>
</evidence>
<reference evidence="3" key="1">
    <citation type="submission" date="2016-11" db="EMBL/GenBank/DDBJ databases">
        <authorList>
            <person name="Varghese N."/>
            <person name="Submissions S."/>
        </authorList>
    </citation>
    <scope>NUCLEOTIDE SEQUENCE [LARGE SCALE GENOMIC DNA]</scope>
    <source>
        <strain evidence="3">DSM 15292</strain>
    </source>
</reference>
<keyword evidence="3" id="KW-1185">Reference proteome</keyword>
<keyword evidence="1" id="KW-0732">Signal</keyword>
<dbReference type="EMBL" id="FSRC01000001">
    <property type="protein sequence ID" value="SIN75462.1"/>
    <property type="molecule type" value="Genomic_DNA"/>
</dbReference>
<feature type="chain" id="PRO_5013291910" description="DUF4920 domain-containing protein" evidence="1">
    <location>
        <begin position="25"/>
        <end position="166"/>
    </location>
</feature>
<feature type="signal peptide" evidence="1">
    <location>
        <begin position="1"/>
        <end position="24"/>
    </location>
</feature>
<dbReference type="RefSeq" id="WP_074224190.1">
    <property type="nucleotide sequence ID" value="NZ_FSRC01000001.1"/>
</dbReference>
<evidence type="ECO:0000313" key="3">
    <source>
        <dbReference type="Proteomes" id="UP000185221"/>
    </source>
</evidence>
<gene>
    <name evidence="2" type="ORF">SAMN05444394_1502</name>
</gene>
<dbReference type="Proteomes" id="UP000185221">
    <property type="component" value="Unassembled WGS sequence"/>
</dbReference>
<dbReference type="AlphaFoldDB" id="A0A1N6DXJ2"/>
<dbReference type="STRING" id="226505.SAMN05444394_1502"/>
<organism evidence="2 3">
    <name type="scientific">Algoriphagus halophilus</name>
    <dbReference type="NCBI Taxonomy" id="226505"/>
    <lineage>
        <taxon>Bacteria</taxon>
        <taxon>Pseudomonadati</taxon>
        <taxon>Bacteroidota</taxon>
        <taxon>Cytophagia</taxon>
        <taxon>Cytophagales</taxon>
        <taxon>Cyclobacteriaceae</taxon>
        <taxon>Algoriphagus</taxon>
    </lineage>
</organism>
<sequence>MKIPVAIIAILAICVGFSCSSPSADRSELTPEDTVAGTYGAEVLENNITSAADMVEIVEKEGTFEGKIAGEITEVCSEKGCWLKMDLPNGNSMRVTFKNYEFFVPKNSQGFPMILEGVATLTETSVKTLQHYAKDAGKSEEEIAKITEPKLEISFEAVGVKIKDKA</sequence>
<evidence type="ECO:0000313" key="2">
    <source>
        <dbReference type="EMBL" id="SIN75462.1"/>
    </source>
</evidence>
<dbReference type="Pfam" id="PF16267">
    <property type="entry name" value="DUF4920"/>
    <property type="match status" value="1"/>
</dbReference>
<dbReference type="PROSITE" id="PS51257">
    <property type="entry name" value="PROKAR_LIPOPROTEIN"/>
    <property type="match status" value="1"/>
</dbReference>
<dbReference type="OrthoDB" id="129527at2"/>
<accession>A0A1N6DXJ2</accession>